<name>A0A8J3YG78_9ACTN</name>
<dbReference type="Proteomes" id="UP000619260">
    <property type="component" value="Unassembled WGS sequence"/>
</dbReference>
<protein>
    <recommendedName>
        <fullName evidence="6">CD-NTase-associated protein 12/Pycsar effector protein TIR domain-containing protein</fullName>
    </recommendedName>
</protein>
<evidence type="ECO:0008006" key="6">
    <source>
        <dbReference type="Google" id="ProtNLM"/>
    </source>
</evidence>
<dbReference type="GO" id="GO:0050135">
    <property type="term" value="F:NADP+ nucleosidase activity"/>
    <property type="evidence" value="ECO:0007669"/>
    <property type="project" value="InterPro"/>
</dbReference>
<dbReference type="RefSeq" id="WP_203897210.1">
    <property type="nucleotide sequence ID" value="NZ_BOPF01000002.1"/>
</dbReference>
<feature type="domain" description="Bacterial Death-like" evidence="3">
    <location>
        <begin position="6"/>
        <end position="75"/>
    </location>
</feature>
<dbReference type="AlphaFoldDB" id="A0A8J3YG78"/>
<evidence type="ECO:0000259" key="2">
    <source>
        <dbReference type="Pfam" id="PF10137"/>
    </source>
</evidence>
<comment type="caution">
    <text evidence="4">The sequence shown here is derived from an EMBL/GenBank/DDBJ whole genome shotgun (WGS) entry which is preliminary data.</text>
</comment>
<evidence type="ECO:0000259" key="3">
    <source>
        <dbReference type="Pfam" id="PF20690"/>
    </source>
</evidence>
<dbReference type="Pfam" id="PF20690">
    <property type="entry name" value="bDLD3"/>
    <property type="match status" value="1"/>
</dbReference>
<organism evidence="4 5">
    <name type="scientific">Virgisporangium aliadipatigenens</name>
    <dbReference type="NCBI Taxonomy" id="741659"/>
    <lineage>
        <taxon>Bacteria</taxon>
        <taxon>Bacillati</taxon>
        <taxon>Actinomycetota</taxon>
        <taxon>Actinomycetes</taxon>
        <taxon>Micromonosporales</taxon>
        <taxon>Micromonosporaceae</taxon>
        <taxon>Virgisporangium</taxon>
    </lineage>
</organism>
<evidence type="ECO:0000256" key="1">
    <source>
        <dbReference type="SAM" id="MobiDB-lite"/>
    </source>
</evidence>
<keyword evidence="5" id="KW-1185">Reference proteome</keyword>
<feature type="compositionally biased region" description="Basic and acidic residues" evidence="1">
    <location>
        <begin position="82"/>
        <end position="94"/>
    </location>
</feature>
<gene>
    <name evidence="4" type="ORF">Val02_05390</name>
</gene>
<reference evidence="4" key="1">
    <citation type="submission" date="2021-01" db="EMBL/GenBank/DDBJ databases">
        <title>Whole genome shotgun sequence of Virgisporangium aliadipatigenens NBRC 105644.</title>
        <authorList>
            <person name="Komaki H."/>
            <person name="Tamura T."/>
        </authorList>
    </citation>
    <scope>NUCLEOTIDE SEQUENCE</scope>
    <source>
        <strain evidence="4">NBRC 105644</strain>
    </source>
</reference>
<feature type="domain" description="CD-NTase-associated protein 12/Pycsar effector protein TIR" evidence="2">
    <location>
        <begin position="98"/>
        <end position="229"/>
    </location>
</feature>
<proteinExistence type="predicted"/>
<evidence type="ECO:0000313" key="4">
    <source>
        <dbReference type="EMBL" id="GIJ43653.1"/>
    </source>
</evidence>
<accession>A0A8J3YG78</accession>
<feature type="region of interest" description="Disordered" evidence="1">
    <location>
        <begin position="73"/>
        <end position="98"/>
    </location>
</feature>
<dbReference type="InterPro" id="IPR048915">
    <property type="entry name" value="bDLD3"/>
</dbReference>
<sequence length="494" mass="55211">METDPNARLAFLRQLGGSWREVAIFLQIPPWEQSRWRQGDESGHIWEWLQARDRLHDLPDALTAVDRADLAGVLDPPGRNSRWPDRVPQRDNQPDPRNVFVIHGRDEEARKAIFGLLRAVGLRPLEWEQAVGHTNSAAPFLGDVVATAFRKIRAAVAILTPDDAAFLHPAMRGADEPDYETRLTGQVRPNVLFELGMAIALHEDRTVIIEMGRLRPFADLGGRNVIRFDGSVASIKKIVDRLRTAGCDINVTGTDWLDVVPFKGLDAYSRSLESHPPVADATEASRRDRALALARSAADAGSAAEALRSIRAIPDDADRRTTLLEIARYLDDEGLTEAFSLAKILADRGTPMILAELMRFAAEEDNPRHQDLRTTAVSAAFEIIDPVIRAKVLSAMADYLDDHLVLQVLQRAFRIDNPFSLAHLIASFAPYLTHERMEITLRLTRRLDNDLALKEALSSFGPYLCADHRADALALAELIEDPQLRRITERALQR</sequence>
<dbReference type="EMBL" id="BOPF01000002">
    <property type="protein sequence ID" value="GIJ43653.1"/>
    <property type="molecule type" value="Genomic_DNA"/>
</dbReference>
<dbReference type="InterPro" id="IPR019302">
    <property type="entry name" value="CAP12/PCTIR_TIR_dom"/>
</dbReference>
<evidence type="ECO:0000313" key="5">
    <source>
        <dbReference type="Proteomes" id="UP000619260"/>
    </source>
</evidence>
<dbReference type="Pfam" id="PF10137">
    <property type="entry name" value="CAP12-PCTIR_TIR"/>
    <property type="match status" value="1"/>
</dbReference>